<dbReference type="Proteomes" id="UP000054379">
    <property type="component" value="Unassembled WGS sequence"/>
</dbReference>
<feature type="non-terminal residue" evidence="1">
    <location>
        <position position="1"/>
    </location>
</feature>
<sequence>KLALVWKTSLKIQDAASYWGIYRVDLVAMEFLRDKMDSVPISCQLSCFF</sequence>
<protein>
    <submittedName>
        <fullName evidence="1">Uncharacterized protein</fullName>
    </submittedName>
</protein>
<reference evidence="1 2" key="1">
    <citation type="submission" date="2014-04" db="EMBL/GenBank/DDBJ databases">
        <title>Genome evolution of avian class.</title>
        <authorList>
            <person name="Zhang G."/>
            <person name="Li C."/>
        </authorList>
    </citation>
    <scope>NUCLEOTIDE SEQUENCE [LARGE SCALE GENOMIC DNA]</scope>
    <source>
        <strain evidence="1">BGI_N329</strain>
    </source>
</reference>
<gene>
    <name evidence="1" type="ORF">N329_08982</name>
</gene>
<evidence type="ECO:0000313" key="2">
    <source>
        <dbReference type="Proteomes" id="UP000054379"/>
    </source>
</evidence>
<organism evidence="1 2">
    <name type="scientific">Haliaeetus albicilla</name>
    <name type="common">White-tailed sea-eagle</name>
    <name type="synonym">Falco albicilla</name>
    <dbReference type="NCBI Taxonomy" id="8969"/>
    <lineage>
        <taxon>Eukaryota</taxon>
        <taxon>Metazoa</taxon>
        <taxon>Chordata</taxon>
        <taxon>Craniata</taxon>
        <taxon>Vertebrata</taxon>
        <taxon>Euteleostomi</taxon>
        <taxon>Archelosauria</taxon>
        <taxon>Archosauria</taxon>
        <taxon>Dinosauria</taxon>
        <taxon>Saurischia</taxon>
        <taxon>Theropoda</taxon>
        <taxon>Coelurosauria</taxon>
        <taxon>Aves</taxon>
        <taxon>Neognathae</taxon>
        <taxon>Neoaves</taxon>
        <taxon>Telluraves</taxon>
        <taxon>Accipitrimorphae</taxon>
        <taxon>Accipitriformes</taxon>
        <taxon>Accipitridae</taxon>
        <taxon>Accipitrinae</taxon>
        <taxon>Haliaeetus</taxon>
    </lineage>
</organism>
<accession>A0A091QEB2</accession>
<proteinExistence type="predicted"/>
<dbReference type="EMBL" id="KK660477">
    <property type="protein sequence ID" value="KFQ07879.1"/>
    <property type="molecule type" value="Genomic_DNA"/>
</dbReference>
<feature type="non-terminal residue" evidence="1">
    <location>
        <position position="49"/>
    </location>
</feature>
<name>A0A091QEB2_HALAL</name>
<dbReference type="AlphaFoldDB" id="A0A091QEB2"/>
<evidence type="ECO:0000313" key="1">
    <source>
        <dbReference type="EMBL" id="KFQ07879.1"/>
    </source>
</evidence>